<evidence type="ECO:0000313" key="1">
    <source>
        <dbReference type="EMBL" id="OWJ99350.1"/>
    </source>
</evidence>
<comment type="caution">
    <text evidence="1">The sequence shown here is derived from an EMBL/GenBank/DDBJ whole genome shotgun (WGS) entry which is preliminary data.</text>
</comment>
<sequence>MVAQQPSLASKFGKHDSLFGSCYGQDMASWDINREDEKGGFLQNKSREARGSHPLGAPLLSTSSFERCDFWKINKVHFPWQSSL</sequence>
<dbReference type="OrthoDB" id="6270897at2759"/>
<protein>
    <submittedName>
        <fullName evidence="1">Uncharacterized protein</fullName>
    </submittedName>
</protein>
<organism evidence="1 2">
    <name type="scientific">Cervus elaphus hippelaphus</name>
    <name type="common">European red deer</name>
    <dbReference type="NCBI Taxonomy" id="46360"/>
    <lineage>
        <taxon>Eukaryota</taxon>
        <taxon>Metazoa</taxon>
        <taxon>Chordata</taxon>
        <taxon>Craniata</taxon>
        <taxon>Vertebrata</taxon>
        <taxon>Euteleostomi</taxon>
        <taxon>Mammalia</taxon>
        <taxon>Eutheria</taxon>
        <taxon>Laurasiatheria</taxon>
        <taxon>Artiodactyla</taxon>
        <taxon>Ruminantia</taxon>
        <taxon>Pecora</taxon>
        <taxon>Cervidae</taxon>
        <taxon>Cervinae</taxon>
        <taxon>Cervus</taxon>
    </lineage>
</organism>
<name>A0A212C019_CEREH</name>
<proteinExistence type="predicted"/>
<keyword evidence="2" id="KW-1185">Reference proteome</keyword>
<dbReference type="Proteomes" id="UP000242450">
    <property type="component" value="Chromosome X"/>
</dbReference>
<gene>
    <name evidence="1" type="ORF">Celaphus_00009856</name>
</gene>
<dbReference type="AlphaFoldDB" id="A0A212C019"/>
<dbReference type="EMBL" id="MKHE01000034">
    <property type="protein sequence ID" value="OWJ99350.1"/>
    <property type="molecule type" value="Genomic_DNA"/>
</dbReference>
<accession>A0A212C019</accession>
<evidence type="ECO:0000313" key="2">
    <source>
        <dbReference type="Proteomes" id="UP000242450"/>
    </source>
</evidence>
<reference evidence="1 2" key="1">
    <citation type="journal article" date="2018" name="Mol. Genet. Genomics">
        <title>The red deer Cervus elaphus genome CerEla1.0: sequencing, annotating, genes, and chromosomes.</title>
        <authorList>
            <person name="Bana N.A."/>
            <person name="Nyiri A."/>
            <person name="Nagy J."/>
            <person name="Frank K."/>
            <person name="Nagy T."/>
            <person name="Steger V."/>
            <person name="Schiller M."/>
            <person name="Lakatos P."/>
            <person name="Sugar L."/>
            <person name="Horn P."/>
            <person name="Barta E."/>
            <person name="Orosz L."/>
        </authorList>
    </citation>
    <scope>NUCLEOTIDE SEQUENCE [LARGE SCALE GENOMIC DNA]</scope>
    <source>
        <strain evidence="1">Hungarian</strain>
    </source>
</reference>